<name>A0A245ZLV6_9SPHN</name>
<feature type="compositionally biased region" description="Polar residues" evidence="1">
    <location>
        <begin position="82"/>
        <end position="92"/>
    </location>
</feature>
<feature type="region of interest" description="Disordered" evidence="1">
    <location>
        <begin position="77"/>
        <end position="100"/>
    </location>
</feature>
<comment type="caution">
    <text evidence="4">The sequence shown here is derived from an EMBL/GenBank/DDBJ whole genome shotgun (WGS) entry which is preliminary data.</text>
</comment>
<organism evidence="4 5">
    <name type="scientific">Sphingomonas mucosissima</name>
    <dbReference type="NCBI Taxonomy" id="370959"/>
    <lineage>
        <taxon>Bacteria</taxon>
        <taxon>Pseudomonadati</taxon>
        <taxon>Pseudomonadota</taxon>
        <taxon>Alphaproteobacteria</taxon>
        <taxon>Sphingomonadales</taxon>
        <taxon>Sphingomonadaceae</taxon>
        <taxon>Sphingomonas</taxon>
    </lineage>
</organism>
<keyword evidence="2" id="KW-0732">Signal</keyword>
<dbReference type="RefSeq" id="WP_245832919.1">
    <property type="nucleotide sequence ID" value="NZ_NBBJ01000002.1"/>
</dbReference>
<evidence type="ECO:0000259" key="3">
    <source>
        <dbReference type="Pfam" id="PF13628"/>
    </source>
</evidence>
<dbReference type="EMBL" id="NBBJ01000002">
    <property type="protein sequence ID" value="OWK30724.1"/>
    <property type="molecule type" value="Genomic_DNA"/>
</dbReference>
<accession>A0A245ZLV6</accession>
<evidence type="ECO:0000313" key="4">
    <source>
        <dbReference type="EMBL" id="OWK30724.1"/>
    </source>
</evidence>
<reference evidence="4 5" key="1">
    <citation type="submission" date="2017-03" db="EMBL/GenBank/DDBJ databases">
        <title>Genome sequence of Sphingomonas mucosissima DSM 17494.</title>
        <authorList>
            <person name="Poehlein A."/>
            <person name="Wuebbeler J.H."/>
            <person name="Steinbuechel A."/>
            <person name="Daniel R."/>
        </authorList>
    </citation>
    <scope>NUCLEOTIDE SEQUENCE [LARGE SCALE GENOMIC DNA]</scope>
    <source>
        <strain evidence="4 5">DSM 17494</strain>
    </source>
</reference>
<dbReference type="InterPro" id="IPR012347">
    <property type="entry name" value="Ferritin-like"/>
</dbReference>
<dbReference type="Pfam" id="PF13628">
    <property type="entry name" value="DUF4142"/>
    <property type="match status" value="1"/>
</dbReference>
<gene>
    <name evidence="4" type="ORF">SPMU_17130</name>
</gene>
<proteinExistence type="predicted"/>
<keyword evidence="5" id="KW-1185">Reference proteome</keyword>
<feature type="domain" description="DUF4142" evidence="3">
    <location>
        <begin position="36"/>
        <end position="168"/>
    </location>
</feature>
<evidence type="ECO:0000256" key="1">
    <source>
        <dbReference type="SAM" id="MobiDB-lite"/>
    </source>
</evidence>
<sequence length="170" mass="18153">MKALSSFAVAATVLIASPVMAQTMASPAMAQAVAPRDYVAKAGASDLYERTSSKLVLETTRDAKVRQFAQMMIKDHTKSTNDVKTAAKQSSVTPPPPMLEPDQSQMVAELRKTRGVARDQAYIAQQKVAHQKALALHQGYAQAGTAAPLKAVAAQTAPVVQHHLEMLNGM</sequence>
<evidence type="ECO:0000256" key="2">
    <source>
        <dbReference type="SAM" id="SignalP"/>
    </source>
</evidence>
<dbReference type="PANTHER" id="PTHR38593:SF1">
    <property type="entry name" value="BLR2558 PROTEIN"/>
    <property type="match status" value="1"/>
</dbReference>
<evidence type="ECO:0000313" key="5">
    <source>
        <dbReference type="Proteomes" id="UP000197783"/>
    </source>
</evidence>
<feature type="chain" id="PRO_5012851532" description="DUF4142 domain-containing protein" evidence="2">
    <location>
        <begin position="22"/>
        <end position="170"/>
    </location>
</feature>
<dbReference type="Gene3D" id="1.20.1260.10">
    <property type="match status" value="1"/>
</dbReference>
<dbReference type="PANTHER" id="PTHR38593">
    <property type="entry name" value="BLR2558 PROTEIN"/>
    <property type="match status" value="1"/>
</dbReference>
<dbReference type="InterPro" id="IPR025419">
    <property type="entry name" value="DUF4142"/>
</dbReference>
<protein>
    <recommendedName>
        <fullName evidence="3">DUF4142 domain-containing protein</fullName>
    </recommendedName>
</protein>
<dbReference type="AlphaFoldDB" id="A0A245ZLV6"/>
<feature type="signal peptide" evidence="2">
    <location>
        <begin position="1"/>
        <end position="21"/>
    </location>
</feature>
<dbReference type="Proteomes" id="UP000197783">
    <property type="component" value="Unassembled WGS sequence"/>
</dbReference>